<dbReference type="SMART" id="SM00148">
    <property type="entry name" value="PLCXc"/>
    <property type="match status" value="1"/>
</dbReference>
<dbReference type="InterPro" id="IPR015359">
    <property type="entry name" value="PLC_EF-hand-like"/>
</dbReference>
<comment type="catalytic activity">
    <reaction evidence="10">
        <text>a 1,2-diacyl-sn-glycero-3-phospho-(1D-myo-inositol-4,5-bisphosphate) + H2O = 1D-myo-inositol 1,4,5-trisphosphate + a 1,2-diacyl-sn-glycerol + H(+)</text>
        <dbReference type="Rhea" id="RHEA:33179"/>
        <dbReference type="ChEBI" id="CHEBI:15377"/>
        <dbReference type="ChEBI" id="CHEBI:15378"/>
        <dbReference type="ChEBI" id="CHEBI:17815"/>
        <dbReference type="ChEBI" id="CHEBI:58456"/>
        <dbReference type="ChEBI" id="CHEBI:203600"/>
        <dbReference type="EC" id="3.1.4.11"/>
    </reaction>
    <physiologicalReaction direction="left-to-right" evidence="10">
        <dbReference type="Rhea" id="RHEA:33180"/>
    </physiologicalReaction>
</comment>
<dbReference type="PANTHER" id="PTHR10336:SF29">
    <property type="entry name" value="1-PHOSPHATIDYLINOSITOL 4,5-BISPHOSPHATE PHOSPHODIESTERASE ZETA-1"/>
    <property type="match status" value="1"/>
</dbReference>
<dbReference type="Gene3D" id="3.20.20.190">
    <property type="entry name" value="Phosphatidylinositol (PI) phosphodiesterase"/>
    <property type="match status" value="1"/>
</dbReference>
<comment type="caution">
    <text evidence="12">The sequence shown here is derived from an EMBL/GenBank/DDBJ whole genome shotgun (WGS) entry which is preliminary data.</text>
</comment>
<evidence type="ECO:0000256" key="10">
    <source>
        <dbReference type="ARBA" id="ARBA00023674"/>
    </source>
</evidence>
<evidence type="ECO:0000313" key="13">
    <source>
        <dbReference type="Proteomes" id="UP000092124"/>
    </source>
</evidence>
<reference evidence="12 13" key="1">
    <citation type="submission" date="2016-06" db="EMBL/GenBank/DDBJ databases">
        <title>The Draft Genome Sequence and Annotation of the Desert Woodrat Neotoma lepida.</title>
        <authorList>
            <person name="Campbell M."/>
            <person name="Oakeson K.F."/>
            <person name="Yandell M."/>
            <person name="Halpert J.R."/>
            <person name="Dearing D."/>
        </authorList>
    </citation>
    <scope>NUCLEOTIDE SEQUENCE [LARGE SCALE GENOMIC DNA]</scope>
    <source>
        <strain evidence="12">417</strain>
        <tissue evidence="12">Liver</tissue>
    </source>
</reference>
<keyword evidence="13" id="KW-1185">Reference proteome</keyword>
<dbReference type="GO" id="GO:0016042">
    <property type="term" value="P:lipid catabolic process"/>
    <property type="evidence" value="ECO:0007669"/>
    <property type="project" value="UniProtKB-KW"/>
</dbReference>
<evidence type="ECO:0000256" key="1">
    <source>
        <dbReference type="ARBA" id="ARBA00001913"/>
    </source>
</evidence>
<dbReference type="Pfam" id="PF00388">
    <property type="entry name" value="PI-PLC-X"/>
    <property type="match status" value="1"/>
</dbReference>
<evidence type="ECO:0000256" key="2">
    <source>
        <dbReference type="ARBA" id="ARBA00004496"/>
    </source>
</evidence>
<keyword evidence="6" id="KW-0106">Calcium</keyword>
<evidence type="ECO:0000256" key="9">
    <source>
        <dbReference type="ARBA" id="ARBA00023224"/>
    </source>
</evidence>
<dbReference type="EMBL" id="LZPO01107897">
    <property type="protein sequence ID" value="OBS60456.1"/>
    <property type="molecule type" value="Genomic_DNA"/>
</dbReference>
<dbReference type="GO" id="GO:0005634">
    <property type="term" value="C:nucleus"/>
    <property type="evidence" value="ECO:0007669"/>
    <property type="project" value="TreeGrafter"/>
</dbReference>
<keyword evidence="7" id="KW-0442">Lipid degradation</keyword>
<dbReference type="PROSITE" id="PS50007">
    <property type="entry name" value="PIPLC_X_DOMAIN"/>
    <property type="match status" value="1"/>
</dbReference>
<dbReference type="InterPro" id="IPR011992">
    <property type="entry name" value="EF-hand-dom_pair"/>
</dbReference>
<dbReference type="SUPFAM" id="SSF51695">
    <property type="entry name" value="PLC-like phosphodiesterases"/>
    <property type="match status" value="1"/>
</dbReference>
<dbReference type="OrthoDB" id="269822at2759"/>
<dbReference type="AlphaFoldDB" id="A0A1A6G2N4"/>
<dbReference type="InterPro" id="IPR000909">
    <property type="entry name" value="PLipase_C_PInositol-sp_X_dom"/>
</dbReference>
<evidence type="ECO:0000256" key="5">
    <source>
        <dbReference type="ARBA" id="ARBA00022801"/>
    </source>
</evidence>
<organism evidence="12 13">
    <name type="scientific">Neotoma lepida</name>
    <name type="common">Desert woodrat</name>
    <dbReference type="NCBI Taxonomy" id="56216"/>
    <lineage>
        <taxon>Eukaryota</taxon>
        <taxon>Metazoa</taxon>
        <taxon>Chordata</taxon>
        <taxon>Craniata</taxon>
        <taxon>Vertebrata</taxon>
        <taxon>Euteleostomi</taxon>
        <taxon>Mammalia</taxon>
        <taxon>Eutheria</taxon>
        <taxon>Euarchontoglires</taxon>
        <taxon>Glires</taxon>
        <taxon>Rodentia</taxon>
        <taxon>Myomorpha</taxon>
        <taxon>Muroidea</taxon>
        <taxon>Cricetidae</taxon>
        <taxon>Neotominae</taxon>
        <taxon>Neotoma</taxon>
    </lineage>
</organism>
<name>A0A1A6G2N4_NEOLE</name>
<evidence type="ECO:0000256" key="8">
    <source>
        <dbReference type="ARBA" id="ARBA00023098"/>
    </source>
</evidence>
<dbReference type="Pfam" id="PF09279">
    <property type="entry name" value="EF-hand_like"/>
    <property type="match status" value="1"/>
</dbReference>
<evidence type="ECO:0000256" key="3">
    <source>
        <dbReference type="ARBA" id="ARBA00012368"/>
    </source>
</evidence>
<dbReference type="EC" id="3.1.4.11" evidence="3"/>
<dbReference type="FunFam" id="1.10.238.10:FF:000005">
    <property type="entry name" value="Phosphoinositide phospholipase C"/>
    <property type="match status" value="1"/>
</dbReference>
<keyword evidence="5" id="KW-0378">Hydrolase</keyword>
<evidence type="ECO:0000256" key="7">
    <source>
        <dbReference type="ARBA" id="ARBA00022963"/>
    </source>
</evidence>
<dbReference type="GO" id="GO:0060470">
    <property type="term" value="P:positive regulation of cytosolic calcium ion concentration involved in egg activation"/>
    <property type="evidence" value="ECO:0007669"/>
    <property type="project" value="TreeGrafter"/>
</dbReference>
<dbReference type="GO" id="GO:0005737">
    <property type="term" value="C:cytoplasm"/>
    <property type="evidence" value="ECO:0007669"/>
    <property type="project" value="UniProtKB-SubCell"/>
</dbReference>
<protein>
    <recommendedName>
        <fullName evidence="3">phosphoinositide phospholipase C</fullName>
        <ecNumber evidence="3">3.1.4.11</ecNumber>
    </recommendedName>
</protein>
<gene>
    <name evidence="12" type="ORF">A6R68_08423</name>
</gene>
<comment type="cofactor">
    <cofactor evidence="1">
        <name>Ca(2+)</name>
        <dbReference type="ChEBI" id="CHEBI:29108"/>
    </cofactor>
</comment>
<evidence type="ECO:0000256" key="4">
    <source>
        <dbReference type="ARBA" id="ARBA00022490"/>
    </source>
</evidence>
<keyword evidence="4" id="KW-0963">Cytoplasm</keyword>
<dbReference type="InterPro" id="IPR017946">
    <property type="entry name" value="PLC-like_Pdiesterase_TIM-brl"/>
</dbReference>
<dbReference type="GO" id="GO:0035556">
    <property type="term" value="P:intracellular signal transduction"/>
    <property type="evidence" value="ECO:0007669"/>
    <property type="project" value="InterPro"/>
</dbReference>
<dbReference type="Gene3D" id="1.10.238.10">
    <property type="entry name" value="EF-hand"/>
    <property type="match status" value="1"/>
</dbReference>
<dbReference type="GO" id="GO:0004435">
    <property type="term" value="F:phosphatidylinositol-4,5-bisphosphate phospholipase C activity"/>
    <property type="evidence" value="ECO:0007669"/>
    <property type="project" value="UniProtKB-EC"/>
</dbReference>
<feature type="non-terminal residue" evidence="12">
    <location>
        <position position="322"/>
    </location>
</feature>
<evidence type="ECO:0000313" key="12">
    <source>
        <dbReference type="EMBL" id="OBS60456.1"/>
    </source>
</evidence>
<dbReference type="InterPro" id="IPR001192">
    <property type="entry name" value="PI-PLC_fam"/>
</dbReference>
<dbReference type="Proteomes" id="UP000092124">
    <property type="component" value="Unassembled WGS sequence"/>
</dbReference>
<sequence>MSDYIWVTEDENDEPLKHQQKTMTCYCYVNITCSQLQPSFQGMWPAATGTQCLSVRKVSGSGKEFCLSLMLAGEIWPKLCLHSQTILGFCLCCVYNDKVVQSFCGDDLIIKGISGVYPMLNISTVGEFGNRGGGSGLGNNQGGNMGGGMKFGAFSIKSVMTATTETPAEKLRYDGHAGQLAEPVKPTWVLLRSEGEEIIEIFNTYSENRKILSEENLTKFLTREQYELELNYPISTKIIQKYEPIDEEPSRQVPTDHSSAAFRYGPSPHNLIESALVKGCRCLEIDCWDGAQNEPVVYHGYTLTSKLLFKTVIQAINKYAFM</sequence>
<feature type="domain" description="Phosphatidylinositol-specific phospholipase C X" evidence="11">
    <location>
        <begin position="253"/>
        <end position="321"/>
    </location>
</feature>
<evidence type="ECO:0000259" key="11">
    <source>
        <dbReference type="SMART" id="SM00148"/>
    </source>
</evidence>
<dbReference type="SUPFAM" id="SSF47473">
    <property type="entry name" value="EF-hand"/>
    <property type="match status" value="1"/>
</dbReference>
<dbReference type="STRING" id="56216.A0A1A6G2N4"/>
<keyword evidence="8" id="KW-0443">Lipid metabolism</keyword>
<evidence type="ECO:0000256" key="6">
    <source>
        <dbReference type="ARBA" id="ARBA00022837"/>
    </source>
</evidence>
<dbReference type="PANTHER" id="PTHR10336">
    <property type="entry name" value="PHOSPHOINOSITIDE-SPECIFIC PHOSPHOLIPASE C FAMILY PROTEIN"/>
    <property type="match status" value="1"/>
</dbReference>
<comment type="subcellular location">
    <subcellularLocation>
        <location evidence="2">Cytoplasm</location>
    </subcellularLocation>
</comment>
<accession>A0A1A6G2N4</accession>
<keyword evidence="9" id="KW-0807">Transducer</keyword>
<proteinExistence type="predicted"/>